<dbReference type="AlphaFoldDB" id="A0AAE3K2U4"/>
<evidence type="ECO:0000313" key="4">
    <source>
        <dbReference type="Proteomes" id="UP001202674"/>
    </source>
</evidence>
<dbReference type="InterPro" id="IPR011856">
    <property type="entry name" value="tRNA_endonuc-like_dom_sf"/>
</dbReference>
<dbReference type="GO" id="GO:0003677">
    <property type="term" value="F:DNA binding"/>
    <property type="evidence" value="ECO:0007669"/>
    <property type="project" value="InterPro"/>
</dbReference>
<accession>A0AAE3K2U4</accession>
<evidence type="ECO:0000256" key="1">
    <source>
        <dbReference type="SAM" id="Phobius"/>
    </source>
</evidence>
<dbReference type="GO" id="GO:0015666">
    <property type="term" value="F:restriction endodeoxyribonuclease activity"/>
    <property type="evidence" value="ECO:0007669"/>
    <property type="project" value="TreeGrafter"/>
</dbReference>
<evidence type="ECO:0000259" key="2">
    <source>
        <dbReference type="Pfam" id="PF04471"/>
    </source>
</evidence>
<reference evidence="3 4" key="1">
    <citation type="journal article" date="2022" name="Syst. Appl. Microbiol.">
        <title>Natronocalculus amylovorans gen. nov., sp. nov., and Natranaeroarchaeum aerophilus sp. nov., dominant culturable amylolytic natronoarchaea from hypersaline soda lakes in southwestern Siberia.</title>
        <authorList>
            <person name="Sorokin D.Y."/>
            <person name="Elcheninov A.G."/>
            <person name="Khizhniak T.V."/>
            <person name="Koenen M."/>
            <person name="Bale N.J."/>
            <person name="Damste J.S.S."/>
            <person name="Kublanov I.V."/>
        </authorList>
    </citation>
    <scope>NUCLEOTIDE SEQUENCE [LARGE SCALE GENOMIC DNA]</scope>
    <source>
        <strain evidence="3 4">AArc-St1-1</strain>
    </source>
</reference>
<dbReference type="Pfam" id="PF04471">
    <property type="entry name" value="Mrr_cat"/>
    <property type="match status" value="1"/>
</dbReference>
<keyword evidence="3" id="KW-0255">Endonuclease</keyword>
<dbReference type="InterPro" id="IPR052906">
    <property type="entry name" value="Type_IV_Methyl-Rstrct_Enzyme"/>
</dbReference>
<keyword evidence="3" id="KW-0378">Hydrolase</keyword>
<feature type="domain" description="Restriction endonuclease type IV Mrr" evidence="2">
    <location>
        <begin position="8"/>
        <end position="130"/>
    </location>
</feature>
<dbReference type="Gene3D" id="3.40.1350.10">
    <property type="match status" value="1"/>
</dbReference>
<keyword evidence="3" id="KW-0540">Nuclease</keyword>
<sequence length="454" mass="50459">MDADATVLDDLSGFEFEDVMVEVFRKMGYRNVRQAERVADKGRDILMEEPRENGSPTAVVVECKHTDTVGRPVVQKLHSAVQTYDHPGPKRGMVATTGRFTRPAEEYAARVGRESGSTAIELFGGAKLREVGEEIGMDLYSGRIEIVCDETLSPPRDRDAVAEQLRTAARDVDNLDPSLVTASSVELTLLPVVYADTHVDAVFETSVGVVHRVDERDAVSILADRDGPHPLDDDVRLLVAQNADHTETVALDRYRDRFDAVDTERFGRTEAEYRDWITELQCDRFETTVRYTGDNNVTYTKSCRPRESDVSIDSLRPVYVPGIDARLELGEYAYEHGYFTGTRGSVVANGAFDDCVHCGGDGPLTYCTNCGSINCADHIETERVEGEPVCTGCAVTESFLFNTKYFYNRENLERFRAEYDAMPFYRKAMENPVLAGAAVLVVGLLLFALLALVI</sequence>
<keyword evidence="1" id="KW-0812">Transmembrane</keyword>
<dbReference type="EC" id="3.1.21.-" evidence="3"/>
<feature type="transmembrane region" description="Helical" evidence="1">
    <location>
        <begin position="433"/>
        <end position="453"/>
    </location>
</feature>
<dbReference type="InterPro" id="IPR007560">
    <property type="entry name" value="Restrct_endonuc_IV_Mrr"/>
</dbReference>
<organism evidence="3 4">
    <name type="scientific">Natranaeroarchaeum aerophilus</name>
    <dbReference type="NCBI Taxonomy" id="2917711"/>
    <lineage>
        <taxon>Archaea</taxon>
        <taxon>Methanobacteriati</taxon>
        <taxon>Methanobacteriota</taxon>
        <taxon>Stenosarchaea group</taxon>
        <taxon>Halobacteria</taxon>
        <taxon>Halobacteriales</taxon>
        <taxon>Natronoarchaeaceae</taxon>
        <taxon>Natranaeroarchaeum</taxon>
    </lineage>
</organism>
<keyword evidence="1" id="KW-1133">Transmembrane helix</keyword>
<dbReference type="PANTHER" id="PTHR30015:SF7">
    <property type="entry name" value="TYPE IV METHYL-DIRECTED RESTRICTION ENZYME ECOKMRR"/>
    <property type="match status" value="1"/>
</dbReference>
<dbReference type="Proteomes" id="UP001202674">
    <property type="component" value="Unassembled WGS sequence"/>
</dbReference>
<gene>
    <name evidence="3" type="ORF">AArcSt11_00790</name>
</gene>
<dbReference type="InterPro" id="IPR011335">
    <property type="entry name" value="Restrct_endonuc-II-like"/>
</dbReference>
<name>A0AAE3K2U4_9EURY</name>
<keyword evidence="4" id="KW-1185">Reference proteome</keyword>
<protein>
    <submittedName>
        <fullName evidence="3">Restriction endonuclease</fullName>
        <ecNumber evidence="3">3.1.21.-</ecNumber>
    </submittedName>
</protein>
<proteinExistence type="predicted"/>
<evidence type="ECO:0000313" key="3">
    <source>
        <dbReference type="EMBL" id="MCL9812187.1"/>
    </source>
</evidence>
<dbReference type="GO" id="GO:0009307">
    <property type="term" value="P:DNA restriction-modification system"/>
    <property type="evidence" value="ECO:0007669"/>
    <property type="project" value="InterPro"/>
</dbReference>
<dbReference type="PANTHER" id="PTHR30015">
    <property type="entry name" value="MRR RESTRICTION SYSTEM PROTEIN"/>
    <property type="match status" value="1"/>
</dbReference>
<dbReference type="RefSeq" id="WP_250593719.1">
    <property type="nucleotide sequence ID" value="NZ_JAKRVY010000001.1"/>
</dbReference>
<comment type="caution">
    <text evidence="3">The sequence shown here is derived from an EMBL/GenBank/DDBJ whole genome shotgun (WGS) entry which is preliminary data.</text>
</comment>
<keyword evidence="1" id="KW-0472">Membrane</keyword>
<dbReference type="SUPFAM" id="SSF52980">
    <property type="entry name" value="Restriction endonuclease-like"/>
    <property type="match status" value="1"/>
</dbReference>
<dbReference type="EMBL" id="JAKRVY010000001">
    <property type="protein sequence ID" value="MCL9812187.1"/>
    <property type="molecule type" value="Genomic_DNA"/>
</dbReference>